<dbReference type="STRING" id="27349.A0A0L6U9Y8"/>
<proteinExistence type="predicted"/>
<dbReference type="VEuPathDB" id="FungiDB:VP01_8225g1"/>
<feature type="non-terminal residue" evidence="2">
    <location>
        <position position="201"/>
    </location>
</feature>
<dbReference type="OrthoDB" id="1750432at2759"/>
<dbReference type="InterPro" id="IPR043502">
    <property type="entry name" value="DNA/RNA_pol_sf"/>
</dbReference>
<evidence type="ECO:0000259" key="1">
    <source>
        <dbReference type="Pfam" id="PF00078"/>
    </source>
</evidence>
<dbReference type="AlphaFoldDB" id="A0A0L6U9Y8"/>
<feature type="domain" description="Reverse transcriptase" evidence="1">
    <location>
        <begin position="8"/>
        <end position="75"/>
    </location>
</feature>
<dbReference type="InterPro" id="IPR000477">
    <property type="entry name" value="RT_dom"/>
</dbReference>
<dbReference type="Proteomes" id="UP000037035">
    <property type="component" value="Unassembled WGS sequence"/>
</dbReference>
<dbReference type="CDD" id="cd01647">
    <property type="entry name" value="RT_LTR"/>
    <property type="match status" value="1"/>
</dbReference>
<evidence type="ECO:0000313" key="2">
    <source>
        <dbReference type="EMBL" id="KNZ45343.1"/>
    </source>
</evidence>
<name>A0A0L6U9Y8_9BASI</name>
<dbReference type="SUPFAM" id="SSF56672">
    <property type="entry name" value="DNA/RNA polymerases"/>
    <property type="match status" value="1"/>
</dbReference>
<protein>
    <recommendedName>
        <fullName evidence="1">Reverse transcriptase domain-containing protein</fullName>
    </recommendedName>
</protein>
<dbReference type="PANTHER" id="PTHR24559:SF444">
    <property type="entry name" value="REVERSE TRANSCRIPTASE DOMAIN-CONTAINING PROTEIN"/>
    <property type="match status" value="1"/>
</dbReference>
<dbReference type="EMBL" id="LAVV01013744">
    <property type="protein sequence ID" value="KNZ45343.1"/>
    <property type="molecule type" value="Genomic_DNA"/>
</dbReference>
<organism evidence="2 3">
    <name type="scientific">Puccinia sorghi</name>
    <dbReference type="NCBI Taxonomy" id="27349"/>
    <lineage>
        <taxon>Eukaryota</taxon>
        <taxon>Fungi</taxon>
        <taxon>Dikarya</taxon>
        <taxon>Basidiomycota</taxon>
        <taxon>Pucciniomycotina</taxon>
        <taxon>Pucciniomycetes</taxon>
        <taxon>Pucciniales</taxon>
        <taxon>Pucciniaceae</taxon>
        <taxon>Puccinia</taxon>
    </lineage>
</organism>
<reference evidence="2 3" key="1">
    <citation type="submission" date="2015-08" db="EMBL/GenBank/DDBJ databases">
        <title>Next Generation Sequencing and Analysis of the Genome of Puccinia sorghi L Schw, the Causal Agent of Maize Common Rust.</title>
        <authorList>
            <person name="Rochi L."/>
            <person name="Burguener G."/>
            <person name="Darino M."/>
            <person name="Turjanski A."/>
            <person name="Kreff E."/>
            <person name="Dieguez M.J."/>
            <person name="Sacco F."/>
        </authorList>
    </citation>
    <scope>NUCLEOTIDE SEQUENCE [LARGE SCALE GENOMIC DNA]</scope>
    <source>
        <strain evidence="2 3">RO10H11247</strain>
    </source>
</reference>
<feature type="non-terminal residue" evidence="2">
    <location>
        <position position="1"/>
    </location>
</feature>
<dbReference type="InterPro" id="IPR043128">
    <property type="entry name" value="Rev_trsase/Diguanyl_cyclase"/>
</dbReference>
<keyword evidence="3" id="KW-1185">Reference proteome</keyword>
<dbReference type="InterPro" id="IPR053134">
    <property type="entry name" value="RNA-dir_DNA_polymerase"/>
</dbReference>
<dbReference type="Gene3D" id="3.30.70.270">
    <property type="match status" value="1"/>
</dbReference>
<sequence>LTGMRTRFGIFEYTVMPFGICNAPLTFQHFFNDIFADLVKVYVMVYLDYILVYSKNFDNHVQHVQEVLKRLQENNTPFLFTEKASKEFDALKKAFTMAPIIAHFIAAVISQYSSSNLLHPKWRSYLLSLSEPFEVLTDKELLLSEPFKVPTDHNALKYFMSSKFLANRLDGLNFFQNFILLLPIDPANWRLFRTLCHVETT</sequence>
<dbReference type="PANTHER" id="PTHR24559">
    <property type="entry name" value="TRANSPOSON TY3-I GAG-POL POLYPROTEIN"/>
    <property type="match status" value="1"/>
</dbReference>
<dbReference type="Pfam" id="PF00078">
    <property type="entry name" value="RVT_1"/>
    <property type="match status" value="1"/>
</dbReference>
<comment type="caution">
    <text evidence="2">The sequence shown here is derived from an EMBL/GenBank/DDBJ whole genome shotgun (WGS) entry which is preliminary data.</text>
</comment>
<gene>
    <name evidence="2" type="ORF">VP01_8225g1</name>
</gene>
<accession>A0A0L6U9Y8</accession>
<evidence type="ECO:0000313" key="3">
    <source>
        <dbReference type="Proteomes" id="UP000037035"/>
    </source>
</evidence>